<dbReference type="Gene3D" id="1.10.1740.10">
    <property type="match status" value="1"/>
</dbReference>
<protein>
    <submittedName>
        <fullName evidence="7">RNA polymerase sigma factor SigX</fullName>
    </submittedName>
</protein>
<proteinExistence type="inferred from homology"/>
<dbReference type="Gene3D" id="1.10.10.10">
    <property type="entry name" value="Winged helix-like DNA-binding domain superfamily/Winged helix DNA-binding domain"/>
    <property type="match status" value="1"/>
</dbReference>
<comment type="caution">
    <text evidence="7">The sequence shown here is derived from an EMBL/GenBank/DDBJ whole genome shotgun (WGS) entry which is preliminary data.</text>
</comment>
<dbReference type="EMBL" id="RCHR01000001">
    <property type="protein sequence ID" value="RLL48174.1"/>
    <property type="molecule type" value="Genomic_DNA"/>
</dbReference>
<evidence type="ECO:0000256" key="1">
    <source>
        <dbReference type="ARBA" id="ARBA00010641"/>
    </source>
</evidence>
<dbReference type="Pfam" id="PF08281">
    <property type="entry name" value="Sigma70_r4_2"/>
    <property type="match status" value="1"/>
</dbReference>
<dbReference type="NCBIfam" id="NF007217">
    <property type="entry name" value="PRK09639.1-1"/>
    <property type="match status" value="1"/>
</dbReference>
<organism evidence="7 8">
    <name type="scientific">Oceanobacillus piezotolerans</name>
    <dbReference type="NCBI Taxonomy" id="2448030"/>
    <lineage>
        <taxon>Bacteria</taxon>
        <taxon>Bacillati</taxon>
        <taxon>Bacillota</taxon>
        <taxon>Bacilli</taxon>
        <taxon>Bacillales</taxon>
        <taxon>Bacillaceae</taxon>
        <taxon>Oceanobacillus</taxon>
    </lineage>
</organism>
<dbReference type="InterPro" id="IPR039425">
    <property type="entry name" value="RNA_pol_sigma-70-like"/>
</dbReference>
<evidence type="ECO:0000256" key="3">
    <source>
        <dbReference type="ARBA" id="ARBA00023082"/>
    </source>
</evidence>
<keyword evidence="2" id="KW-0805">Transcription regulation</keyword>
<keyword evidence="8" id="KW-1185">Reference proteome</keyword>
<dbReference type="GO" id="GO:0003677">
    <property type="term" value="F:DNA binding"/>
    <property type="evidence" value="ECO:0007669"/>
    <property type="project" value="InterPro"/>
</dbReference>
<reference evidence="7 8" key="1">
    <citation type="submission" date="2018-10" db="EMBL/GenBank/DDBJ databases">
        <title>Oceanobacillus sp. YLB-02 draft genome.</title>
        <authorList>
            <person name="Yu L."/>
        </authorList>
    </citation>
    <scope>NUCLEOTIDE SEQUENCE [LARGE SCALE GENOMIC DNA]</scope>
    <source>
        <strain evidence="7 8">YLB-02</strain>
    </source>
</reference>
<dbReference type="GO" id="GO:0016987">
    <property type="term" value="F:sigma factor activity"/>
    <property type="evidence" value="ECO:0007669"/>
    <property type="project" value="UniProtKB-KW"/>
</dbReference>
<dbReference type="InterPro" id="IPR014284">
    <property type="entry name" value="RNA_pol_sigma-70_dom"/>
</dbReference>
<dbReference type="InterPro" id="IPR013325">
    <property type="entry name" value="RNA_pol_sigma_r2"/>
</dbReference>
<dbReference type="RefSeq" id="WP_121521104.1">
    <property type="nucleotide sequence ID" value="NZ_RCHR01000001.1"/>
</dbReference>
<dbReference type="SUPFAM" id="SSF88946">
    <property type="entry name" value="Sigma2 domain of RNA polymerase sigma factors"/>
    <property type="match status" value="1"/>
</dbReference>
<feature type="domain" description="RNA polymerase sigma-70 region 2" evidence="5">
    <location>
        <begin position="8"/>
        <end position="75"/>
    </location>
</feature>
<keyword evidence="3" id="KW-0731">Sigma factor</keyword>
<evidence type="ECO:0000256" key="2">
    <source>
        <dbReference type="ARBA" id="ARBA00023015"/>
    </source>
</evidence>
<keyword evidence="4" id="KW-0804">Transcription</keyword>
<gene>
    <name evidence="7" type="primary">sigX</name>
    <name evidence="7" type="ORF">D8M04_02555</name>
</gene>
<dbReference type="CDD" id="cd06171">
    <property type="entry name" value="Sigma70_r4"/>
    <property type="match status" value="1"/>
</dbReference>
<evidence type="ECO:0000313" key="7">
    <source>
        <dbReference type="EMBL" id="RLL48174.1"/>
    </source>
</evidence>
<evidence type="ECO:0000313" key="8">
    <source>
        <dbReference type="Proteomes" id="UP000270219"/>
    </source>
</evidence>
<dbReference type="GO" id="GO:0006352">
    <property type="term" value="P:DNA-templated transcription initiation"/>
    <property type="evidence" value="ECO:0007669"/>
    <property type="project" value="InterPro"/>
</dbReference>
<dbReference type="OrthoDB" id="9794508at2"/>
<dbReference type="Proteomes" id="UP000270219">
    <property type="component" value="Unassembled WGS sequence"/>
</dbReference>
<dbReference type="InterPro" id="IPR007627">
    <property type="entry name" value="RNA_pol_sigma70_r2"/>
</dbReference>
<dbReference type="InterPro" id="IPR013249">
    <property type="entry name" value="RNA_pol_sigma70_r4_t2"/>
</dbReference>
<name>A0A498DAM8_9BACI</name>
<dbReference type="SUPFAM" id="SSF88659">
    <property type="entry name" value="Sigma3 and sigma4 domains of RNA polymerase sigma factors"/>
    <property type="match status" value="1"/>
</dbReference>
<sequence>MEPVFDQFYEKYHQDLFQFVFYMVKDREVTEDLVQEIYIKVLKSYSSFKGESSEKTWLFSIARHVTFDYFRSQKRKRNRIMDFFDWGEKGESIPDQNAKPEELAIQSDELRRIYQLLDKCTVDQKSVLILRFIQSFSVQETAKILNFSVSKVKTTQHRGLKALRKHLDEMDQKGTEK</sequence>
<dbReference type="AlphaFoldDB" id="A0A498DAM8"/>
<dbReference type="InterPro" id="IPR013324">
    <property type="entry name" value="RNA_pol_sigma_r3/r4-like"/>
</dbReference>
<dbReference type="PANTHER" id="PTHR43133">
    <property type="entry name" value="RNA POLYMERASE ECF-TYPE SIGMA FACTO"/>
    <property type="match status" value="1"/>
</dbReference>
<accession>A0A498DAM8</accession>
<dbReference type="NCBIfam" id="TIGR02937">
    <property type="entry name" value="sigma70-ECF"/>
    <property type="match status" value="1"/>
</dbReference>
<evidence type="ECO:0000259" key="6">
    <source>
        <dbReference type="Pfam" id="PF08281"/>
    </source>
</evidence>
<dbReference type="Pfam" id="PF04542">
    <property type="entry name" value="Sigma70_r2"/>
    <property type="match status" value="1"/>
</dbReference>
<dbReference type="InterPro" id="IPR036388">
    <property type="entry name" value="WH-like_DNA-bd_sf"/>
</dbReference>
<evidence type="ECO:0000256" key="4">
    <source>
        <dbReference type="ARBA" id="ARBA00023163"/>
    </source>
</evidence>
<dbReference type="PANTHER" id="PTHR43133:SF60">
    <property type="entry name" value="RNA POLYMERASE SIGMA FACTOR SIGV"/>
    <property type="match status" value="1"/>
</dbReference>
<comment type="similarity">
    <text evidence="1">Belongs to the sigma-70 factor family. ECF subfamily.</text>
</comment>
<evidence type="ECO:0000259" key="5">
    <source>
        <dbReference type="Pfam" id="PF04542"/>
    </source>
</evidence>
<feature type="domain" description="RNA polymerase sigma factor 70 region 4 type 2" evidence="6">
    <location>
        <begin position="111"/>
        <end position="163"/>
    </location>
</feature>